<dbReference type="AlphaFoldDB" id="A0AAV2KXD9"/>
<name>A0AAV2KXD9_KNICA</name>
<protein>
    <submittedName>
        <fullName evidence="1">Uncharacterized protein</fullName>
    </submittedName>
</protein>
<gene>
    <name evidence="1" type="ORF">KC01_LOCUS21913</name>
</gene>
<reference evidence="1 2" key="1">
    <citation type="submission" date="2024-04" db="EMBL/GenBank/DDBJ databases">
        <authorList>
            <person name="Waldvogel A.-M."/>
            <person name="Schoenle A."/>
        </authorList>
    </citation>
    <scope>NUCLEOTIDE SEQUENCE [LARGE SCALE GENOMIC DNA]</scope>
</reference>
<accession>A0AAV2KXD9</accession>
<evidence type="ECO:0000313" key="1">
    <source>
        <dbReference type="EMBL" id="CAL1592695.1"/>
    </source>
</evidence>
<sequence length="89" mass="9569">MNAGDAMQRLYTRGWLGLPSPAHASDVQPLLTGALCVQYRCPGGPCRVTPPTVSTLVRGLRCTAVMCPNHSRSRLLRHSLGTQTKPSPT</sequence>
<keyword evidence="2" id="KW-1185">Reference proteome</keyword>
<dbReference type="Proteomes" id="UP001497482">
    <property type="component" value="Chromosome 2"/>
</dbReference>
<evidence type="ECO:0000313" key="2">
    <source>
        <dbReference type="Proteomes" id="UP001497482"/>
    </source>
</evidence>
<organism evidence="1 2">
    <name type="scientific">Knipowitschia caucasica</name>
    <name type="common">Caucasian dwarf goby</name>
    <name type="synonym">Pomatoschistus caucasicus</name>
    <dbReference type="NCBI Taxonomy" id="637954"/>
    <lineage>
        <taxon>Eukaryota</taxon>
        <taxon>Metazoa</taxon>
        <taxon>Chordata</taxon>
        <taxon>Craniata</taxon>
        <taxon>Vertebrata</taxon>
        <taxon>Euteleostomi</taxon>
        <taxon>Actinopterygii</taxon>
        <taxon>Neopterygii</taxon>
        <taxon>Teleostei</taxon>
        <taxon>Neoteleostei</taxon>
        <taxon>Acanthomorphata</taxon>
        <taxon>Gobiaria</taxon>
        <taxon>Gobiiformes</taxon>
        <taxon>Gobioidei</taxon>
        <taxon>Gobiidae</taxon>
        <taxon>Gobiinae</taxon>
        <taxon>Knipowitschia</taxon>
    </lineage>
</organism>
<dbReference type="EMBL" id="OZ035824">
    <property type="protein sequence ID" value="CAL1592695.1"/>
    <property type="molecule type" value="Genomic_DNA"/>
</dbReference>
<proteinExistence type="predicted"/>